<evidence type="ECO:0000256" key="2">
    <source>
        <dbReference type="ARBA" id="ARBA00022801"/>
    </source>
</evidence>
<comment type="caution">
    <text evidence="5">The sequence shown here is derived from an EMBL/GenBank/DDBJ whole genome shotgun (WGS) entry which is preliminary data.</text>
</comment>
<evidence type="ECO:0000259" key="4">
    <source>
        <dbReference type="PROSITE" id="PS50106"/>
    </source>
</evidence>
<dbReference type="EMBL" id="CBXI010000043">
    <property type="protein sequence ID" value="CDL92544.1"/>
    <property type="molecule type" value="Genomic_DNA"/>
</dbReference>
<evidence type="ECO:0000256" key="3">
    <source>
        <dbReference type="SAM" id="Phobius"/>
    </source>
</evidence>
<keyword evidence="3" id="KW-0812">Transmembrane</keyword>
<dbReference type="Gene3D" id="2.40.10.120">
    <property type="match status" value="1"/>
</dbReference>
<name>W6NAF5_CLOTY</name>
<dbReference type="Proteomes" id="UP000019482">
    <property type="component" value="Unassembled WGS sequence"/>
</dbReference>
<dbReference type="EC" id="3.4.21.-" evidence="5"/>
<keyword evidence="6" id="KW-1185">Reference proteome</keyword>
<protein>
    <submittedName>
        <fullName evidence="5">Serine protease, DegP/HtrA, do-like</fullName>
        <ecNumber evidence="5">3.4.21.-</ecNumber>
    </submittedName>
</protein>
<sequence length="397" mass="41386">MESKNNILDGKFKGKKFLSYIAVAIIASLIGGSICASAFLYIVPNTNFFKNTPLYESIRANTISNQATTKSSQQASPISTSNGTGLTTAEIAKKVSPAVVGVSVKSIVQNDSFSNSFGYSDDNDSGTSEQDGMGSGIIINSDGYILTNYHVVQNAQSINVILTNKKQVSAKLVNYDSNQDLAVIKVTSKTTMPAIAELGDSSKVEVGDPVVAIGNPLGTELLGSVTSGIISATNRAISVGNTKQSFLQTDAAINPGNSGGALVNSMGQVIGINSAKIGGSGVEGIGFAIPINTVKSKLSGLLKPFLKLGIAGREIDSTLSQQYGIPKGVYVVEVEEFSSAEKAGIKVGDIIQKFDGKSISSVNDINTLKSKHKSGDIISIVVSRNNSTKTLSLTLTE</sequence>
<dbReference type="GO" id="GO:0004252">
    <property type="term" value="F:serine-type endopeptidase activity"/>
    <property type="evidence" value="ECO:0007669"/>
    <property type="project" value="InterPro"/>
</dbReference>
<organism evidence="5 6">
    <name type="scientific">Clostridium tyrobutyricum DIVETGP</name>
    <dbReference type="NCBI Taxonomy" id="1408889"/>
    <lineage>
        <taxon>Bacteria</taxon>
        <taxon>Bacillati</taxon>
        <taxon>Bacillota</taxon>
        <taxon>Clostridia</taxon>
        <taxon>Eubacteriales</taxon>
        <taxon>Clostridiaceae</taxon>
        <taxon>Clostridium</taxon>
    </lineage>
</organism>
<dbReference type="GeneID" id="29418616"/>
<dbReference type="RefSeq" id="WP_017751304.1">
    <property type="nucleotide sequence ID" value="NZ_CBXI010000043.1"/>
</dbReference>
<keyword evidence="3" id="KW-1133">Transmembrane helix</keyword>
<dbReference type="InterPro" id="IPR051201">
    <property type="entry name" value="Chloro_Bact_Ser_Proteases"/>
</dbReference>
<evidence type="ECO:0000313" key="5">
    <source>
        <dbReference type="EMBL" id="CDL92544.1"/>
    </source>
</evidence>
<evidence type="ECO:0000313" key="6">
    <source>
        <dbReference type="Proteomes" id="UP000019482"/>
    </source>
</evidence>
<accession>W6NAF5</accession>
<dbReference type="GO" id="GO:0006508">
    <property type="term" value="P:proteolysis"/>
    <property type="evidence" value="ECO:0007669"/>
    <property type="project" value="UniProtKB-KW"/>
</dbReference>
<dbReference type="PRINTS" id="PR00834">
    <property type="entry name" value="PROTEASES2C"/>
</dbReference>
<proteinExistence type="predicted"/>
<dbReference type="AlphaFoldDB" id="W6NAF5"/>
<dbReference type="SMART" id="SM00228">
    <property type="entry name" value="PDZ"/>
    <property type="match status" value="1"/>
</dbReference>
<dbReference type="InterPro" id="IPR009003">
    <property type="entry name" value="Peptidase_S1_PA"/>
</dbReference>
<dbReference type="SUPFAM" id="SSF50494">
    <property type="entry name" value="Trypsin-like serine proteases"/>
    <property type="match status" value="1"/>
</dbReference>
<dbReference type="PANTHER" id="PTHR43343">
    <property type="entry name" value="PEPTIDASE S12"/>
    <property type="match status" value="1"/>
</dbReference>
<dbReference type="Pfam" id="PF13180">
    <property type="entry name" value="PDZ_2"/>
    <property type="match status" value="1"/>
</dbReference>
<keyword evidence="1 5" id="KW-0645">Protease</keyword>
<feature type="domain" description="PDZ" evidence="4">
    <location>
        <begin position="290"/>
        <end position="386"/>
    </location>
</feature>
<dbReference type="OrthoDB" id="9758917at2"/>
<dbReference type="PROSITE" id="PS50106">
    <property type="entry name" value="PDZ"/>
    <property type="match status" value="1"/>
</dbReference>
<dbReference type="SUPFAM" id="SSF50156">
    <property type="entry name" value="PDZ domain-like"/>
    <property type="match status" value="1"/>
</dbReference>
<dbReference type="InterPro" id="IPR001478">
    <property type="entry name" value="PDZ"/>
</dbReference>
<keyword evidence="2 5" id="KW-0378">Hydrolase</keyword>
<evidence type="ECO:0000256" key="1">
    <source>
        <dbReference type="ARBA" id="ARBA00022670"/>
    </source>
</evidence>
<feature type="transmembrane region" description="Helical" evidence="3">
    <location>
        <begin position="20"/>
        <end position="43"/>
    </location>
</feature>
<dbReference type="InterPro" id="IPR036034">
    <property type="entry name" value="PDZ_sf"/>
</dbReference>
<keyword evidence="3" id="KW-0472">Membrane</keyword>
<reference evidence="5 6" key="1">
    <citation type="journal article" date="2015" name="Genome Announc.">
        <title>Draft Genome Sequence of Clostridium tyrobutyricum Strain DIVETGP, Isolated from Cow's Milk for Grana Padano Production.</title>
        <authorList>
            <person name="Soggiu A."/>
            <person name="Piras C."/>
            <person name="Gaiarsa S."/>
            <person name="Sassera D."/>
            <person name="Roncada P."/>
            <person name="Bendixen E."/>
            <person name="Brasca M."/>
            <person name="Bonizzi L."/>
        </authorList>
    </citation>
    <scope>NUCLEOTIDE SEQUENCE [LARGE SCALE GENOMIC DNA]</scope>
    <source>
        <strain evidence="5 6">DIVETGP</strain>
    </source>
</reference>
<gene>
    <name evidence="5" type="ORF">CTDIVETGP_2614</name>
</gene>
<dbReference type="InterPro" id="IPR001940">
    <property type="entry name" value="Peptidase_S1C"/>
</dbReference>
<dbReference type="PANTHER" id="PTHR43343:SF3">
    <property type="entry name" value="PROTEASE DO-LIKE 8, CHLOROPLASTIC"/>
    <property type="match status" value="1"/>
</dbReference>
<dbReference type="Pfam" id="PF13365">
    <property type="entry name" value="Trypsin_2"/>
    <property type="match status" value="1"/>
</dbReference>
<dbReference type="Gene3D" id="2.30.42.10">
    <property type="match status" value="1"/>
</dbReference>